<dbReference type="EMBL" id="JBHRTS010000005">
    <property type="protein sequence ID" value="MFC3194694.1"/>
    <property type="molecule type" value="Genomic_DNA"/>
</dbReference>
<dbReference type="PANTHER" id="PTHR42877">
    <property type="entry name" value="L-ORNITHINE N(5)-MONOOXYGENASE-RELATED"/>
    <property type="match status" value="1"/>
</dbReference>
<comment type="caution">
    <text evidence="1">The sequence shown here is derived from an EMBL/GenBank/DDBJ whole genome shotgun (WGS) entry which is preliminary data.</text>
</comment>
<keyword evidence="1" id="KW-0503">Monooxygenase</keyword>
<sequence>MNQANVPHQSQKPQTFETLIIGTGFSGLMAAIRLRKKGLEDFVMLERSAEMGGTWRDNSYPGAEVDIPTGLYSLSNVPYPFSKRYAPQSELLDYTNHIIEFHQLKEKTQTNRTVTCLNWEENQQQWLVDTASGDRYVARFVIDTSGVLANPHTPQIEGATDFTGAQFHSGQWDHNQSLNGKRVGVIGSGCSAAQIVPAIASQVKQLNLFMGKAQWVIPRSDRTYSKLEQRLMMLPVIRQLNRFIIFAYHEVRFVAFKRFKWTQGISRFIKKFYTRTLRKNLEKHIADPTLRAHMMPDYELGCRRVIPTNTYLPALGRDNVKVDISGIKRITATGIETHPGEQVPLDIIVYATGFYAYSHPEKLLTFDVFGQQNRHLNSEWQEDMVTYKGLMAEGFPNYFKVNGPNTGTGHSSQISYMQTMTSYIVKAICAVKKQPDISAIMPKPERQQAYMDQLKRNLQKTVWQTGGCSAFYKKNMTGIVTSLSPESMVHFIFSRQRFRLNDYQCLTAEAPQPSANKKSQPVNQVSMS</sequence>
<keyword evidence="2" id="KW-1185">Reference proteome</keyword>
<dbReference type="Proteomes" id="UP001595533">
    <property type="component" value="Unassembled WGS sequence"/>
</dbReference>
<evidence type="ECO:0000313" key="2">
    <source>
        <dbReference type="Proteomes" id="UP001595533"/>
    </source>
</evidence>
<evidence type="ECO:0000313" key="1">
    <source>
        <dbReference type="EMBL" id="MFC3194694.1"/>
    </source>
</evidence>
<dbReference type="InterPro" id="IPR051209">
    <property type="entry name" value="FAD-bind_Monooxygenase_sf"/>
</dbReference>
<dbReference type="Gene3D" id="3.50.50.60">
    <property type="entry name" value="FAD/NAD(P)-binding domain"/>
    <property type="match status" value="2"/>
</dbReference>
<gene>
    <name evidence="1" type="ORF">ACFODZ_10635</name>
</gene>
<dbReference type="PANTHER" id="PTHR42877:SF4">
    <property type="entry name" value="FAD_NAD(P)-BINDING DOMAIN-CONTAINING PROTEIN-RELATED"/>
    <property type="match status" value="1"/>
</dbReference>
<dbReference type="InterPro" id="IPR036188">
    <property type="entry name" value="FAD/NAD-bd_sf"/>
</dbReference>
<accession>A0ABV7J9R1</accession>
<reference evidence="2" key="1">
    <citation type="journal article" date="2019" name="Int. J. Syst. Evol. Microbiol.">
        <title>The Global Catalogue of Microorganisms (GCM) 10K type strain sequencing project: providing services to taxonomists for standard genome sequencing and annotation.</title>
        <authorList>
            <consortium name="The Broad Institute Genomics Platform"/>
            <consortium name="The Broad Institute Genome Sequencing Center for Infectious Disease"/>
            <person name="Wu L."/>
            <person name="Ma J."/>
        </authorList>
    </citation>
    <scope>NUCLEOTIDE SEQUENCE [LARGE SCALE GENOMIC DNA]</scope>
    <source>
        <strain evidence="2">KCTC 42953</strain>
    </source>
</reference>
<organism evidence="1 2">
    <name type="scientific">Marinicella sediminis</name>
    <dbReference type="NCBI Taxonomy" id="1792834"/>
    <lineage>
        <taxon>Bacteria</taxon>
        <taxon>Pseudomonadati</taxon>
        <taxon>Pseudomonadota</taxon>
        <taxon>Gammaproteobacteria</taxon>
        <taxon>Lysobacterales</taxon>
        <taxon>Marinicellaceae</taxon>
        <taxon>Marinicella</taxon>
    </lineage>
</organism>
<protein>
    <submittedName>
        <fullName evidence="1">Flavin-containing monooxygenase</fullName>
        <ecNumber evidence="1">1.14.13.-</ecNumber>
    </submittedName>
</protein>
<proteinExistence type="predicted"/>
<name>A0ABV7J9R1_9GAMM</name>
<dbReference type="GO" id="GO:0004497">
    <property type="term" value="F:monooxygenase activity"/>
    <property type="evidence" value="ECO:0007669"/>
    <property type="project" value="UniProtKB-KW"/>
</dbReference>
<dbReference type="Pfam" id="PF13738">
    <property type="entry name" value="Pyr_redox_3"/>
    <property type="match status" value="1"/>
</dbReference>
<dbReference type="SUPFAM" id="SSF51905">
    <property type="entry name" value="FAD/NAD(P)-binding domain"/>
    <property type="match status" value="2"/>
</dbReference>
<dbReference type="RefSeq" id="WP_077410746.1">
    <property type="nucleotide sequence ID" value="NZ_JBHRTS010000005.1"/>
</dbReference>
<dbReference type="EC" id="1.14.13.-" evidence="1"/>
<keyword evidence="1" id="KW-0560">Oxidoreductase</keyword>